<feature type="region of interest" description="Disordered" evidence="1">
    <location>
        <begin position="1"/>
        <end position="29"/>
    </location>
</feature>
<reference evidence="2 3" key="1">
    <citation type="submission" date="2019-12" db="EMBL/GenBank/DDBJ databases">
        <authorList>
            <person name="Scholz U."/>
            <person name="Mascher M."/>
            <person name="Fiebig A."/>
        </authorList>
    </citation>
    <scope>NUCLEOTIDE SEQUENCE</scope>
</reference>
<keyword evidence="3" id="KW-1185">Reference proteome</keyword>
<dbReference type="AlphaFoldDB" id="A0A7I8J168"/>
<organism evidence="2">
    <name type="scientific">Spirodela intermedia</name>
    <name type="common">Intermediate duckweed</name>
    <dbReference type="NCBI Taxonomy" id="51605"/>
    <lineage>
        <taxon>Eukaryota</taxon>
        <taxon>Viridiplantae</taxon>
        <taxon>Streptophyta</taxon>
        <taxon>Embryophyta</taxon>
        <taxon>Tracheophyta</taxon>
        <taxon>Spermatophyta</taxon>
        <taxon>Magnoliopsida</taxon>
        <taxon>Liliopsida</taxon>
        <taxon>Araceae</taxon>
        <taxon>Lemnoideae</taxon>
        <taxon>Spirodela</taxon>
    </lineage>
</organism>
<evidence type="ECO:0000313" key="2">
    <source>
        <dbReference type="EMBL" id="CAA2624530.1"/>
    </source>
</evidence>
<protein>
    <submittedName>
        <fullName evidence="2">Uncharacterized protein</fullName>
    </submittedName>
</protein>
<dbReference type="Proteomes" id="UP001189122">
    <property type="component" value="Unassembled WGS sequence"/>
</dbReference>
<gene>
    <name evidence="2" type="ORF">SI7747_08010363</name>
</gene>
<evidence type="ECO:0000256" key="1">
    <source>
        <dbReference type="SAM" id="MobiDB-lite"/>
    </source>
</evidence>
<feature type="compositionally biased region" description="Polar residues" evidence="1">
    <location>
        <begin position="1"/>
        <end position="20"/>
    </location>
</feature>
<sequence>MTCGTPTFGESSVRISQTPRTEAGAGETLEESAEGYLQELIQRCMVIVVRDAKDVGFFVCDGIRDD</sequence>
<accession>A0A7I8J168</accession>
<dbReference type="EMBL" id="CACRZD030000008">
    <property type="protein sequence ID" value="CAA6663974.1"/>
    <property type="molecule type" value="Genomic_DNA"/>
</dbReference>
<evidence type="ECO:0000313" key="3">
    <source>
        <dbReference type="Proteomes" id="UP001189122"/>
    </source>
</evidence>
<name>A0A7I8J168_SPIIN</name>
<proteinExistence type="predicted"/>
<dbReference type="EMBL" id="LR743595">
    <property type="protein sequence ID" value="CAA2624530.1"/>
    <property type="molecule type" value="Genomic_DNA"/>
</dbReference>